<dbReference type="Pfam" id="PF26642">
    <property type="entry name" value="XAC0095_dom"/>
    <property type="match status" value="1"/>
</dbReference>
<dbReference type="RefSeq" id="WP_280576330.1">
    <property type="nucleotide sequence ID" value="NZ_JARXRM010000046.1"/>
</dbReference>
<dbReference type="NCBIfam" id="NF047335">
    <property type="entry name" value="T3SS_XAC0095"/>
    <property type="match status" value="1"/>
</dbReference>
<name>A0ABT6JFI9_9GAMM</name>
<feature type="region of interest" description="Disordered" evidence="1">
    <location>
        <begin position="107"/>
        <end position="133"/>
    </location>
</feature>
<organism evidence="3 4">
    <name type="scientific">Luteimonas endophytica</name>
    <dbReference type="NCBI Taxonomy" id="3042023"/>
    <lineage>
        <taxon>Bacteria</taxon>
        <taxon>Pseudomonadati</taxon>
        <taxon>Pseudomonadota</taxon>
        <taxon>Gammaproteobacteria</taxon>
        <taxon>Lysobacterales</taxon>
        <taxon>Lysobacteraceae</taxon>
        <taxon>Luteimonas</taxon>
    </lineage>
</organism>
<evidence type="ECO:0000313" key="3">
    <source>
        <dbReference type="EMBL" id="MDH5824948.1"/>
    </source>
</evidence>
<evidence type="ECO:0000259" key="2">
    <source>
        <dbReference type="Pfam" id="PF26642"/>
    </source>
</evidence>
<evidence type="ECO:0000313" key="4">
    <source>
        <dbReference type="Proteomes" id="UP001156940"/>
    </source>
</evidence>
<protein>
    <recommendedName>
        <fullName evidence="2">XAC0095-like domain-containing protein</fullName>
    </recommendedName>
</protein>
<proteinExistence type="predicted"/>
<dbReference type="EMBL" id="JARXRM010000046">
    <property type="protein sequence ID" value="MDH5824948.1"/>
    <property type="molecule type" value="Genomic_DNA"/>
</dbReference>
<dbReference type="InterPro" id="IPR058099">
    <property type="entry name" value="T3SS_XAC0095_dom"/>
</dbReference>
<keyword evidence="4" id="KW-1185">Reference proteome</keyword>
<evidence type="ECO:0000256" key="1">
    <source>
        <dbReference type="SAM" id="MobiDB-lite"/>
    </source>
</evidence>
<reference evidence="3 4" key="1">
    <citation type="submission" date="2023-04" db="EMBL/GenBank/DDBJ databases">
        <title>Luteimonas endophyticus RD2P54.</title>
        <authorList>
            <person name="Sun J.-Q."/>
        </authorList>
    </citation>
    <scope>NUCLEOTIDE SEQUENCE [LARGE SCALE GENOMIC DNA]</scope>
    <source>
        <strain evidence="3 4">RD2P54</strain>
    </source>
</reference>
<comment type="caution">
    <text evidence="3">The sequence shown here is derived from an EMBL/GenBank/DDBJ whole genome shotgun (WGS) entry which is preliminary data.</text>
</comment>
<gene>
    <name evidence="3" type="ORF">QFW77_18435</name>
</gene>
<feature type="compositionally biased region" description="Acidic residues" evidence="1">
    <location>
        <begin position="109"/>
        <end position="133"/>
    </location>
</feature>
<dbReference type="Proteomes" id="UP001156940">
    <property type="component" value="Unassembled WGS sequence"/>
</dbReference>
<feature type="domain" description="XAC0095-like" evidence="2">
    <location>
        <begin position="11"/>
        <end position="79"/>
    </location>
</feature>
<sequence>MSNREPNDPGMTGYFLPEESHFRLKKLHEHMVFLSQLAQPRTDDEESTGWGPQISGGELAVCLEQLADQAERVLGEATWPAKQVANRKSLQAGDEAEVPKDPPVAVEAADAEAADAEAEDAGAEDEAADEEAAEANAEDRLVFGMTMDQLDTLNRLHDRLHAYGDLLFGVERIDLADGTLTMLGDAIFEEAEAASDLMDKVASQYLPDRPGPRNRVREERAVYSVPTGRGPAFDAAMPLLPPPADAGWRPQAATRH</sequence>
<feature type="region of interest" description="Disordered" evidence="1">
    <location>
        <begin position="233"/>
        <end position="256"/>
    </location>
</feature>
<accession>A0ABT6JFI9</accession>